<reference evidence="1 2" key="1">
    <citation type="submission" date="2019-03" db="EMBL/GenBank/DDBJ databases">
        <title>First draft genome of Liparis tanakae, snailfish: a comprehensive survey of snailfish specific genes.</title>
        <authorList>
            <person name="Kim W."/>
            <person name="Song I."/>
            <person name="Jeong J.-H."/>
            <person name="Kim D."/>
            <person name="Kim S."/>
            <person name="Ryu S."/>
            <person name="Song J.Y."/>
            <person name="Lee S.K."/>
        </authorList>
    </citation>
    <scope>NUCLEOTIDE SEQUENCE [LARGE SCALE GENOMIC DNA]</scope>
    <source>
        <tissue evidence="1">Muscle</tissue>
    </source>
</reference>
<keyword evidence="2" id="KW-1185">Reference proteome</keyword>
<evidence type="ECO:0000313" key="2">
    <source>
        <dbReference type="Proteomes" id="UP000314294"/>
    </source>
</evidence>
<dbReference type="Proteomes" id="UP000314294">
    <property type="component" value="Unassembled WGS sequence"/>
</dbReference>
<sequence length="97" mass="10368">MDEFLGNTCGELSAEHLLEALSQRSNLLPQDHHALSTGGCSQLGEPRELAGGQRLLALGSQLRERAMTCETDEKVITGRRLGTSWTWACGSGGGFGH</sequence>
<evidence type="ECO:0000313" key="1">
    <source>
        <dbReference type="EMBL" id="TNN72346.1"/>
    </source>
</evidence>
<gene>
    <name evidence="1" type="ORF">EYF80_017385</name>
</gene>
<protein>
    <submittedName>
        <fullName evidence="1">Uncharacterized protein</fullName>
    </submittedName>
</protein>
<dbReference type="EMBL" id="SRLO01000138">
    <property type="protein sequence ID" value="TNN72346.1"/>
    <property type="molecule type" value="Genomic_DNA"/>
</dbReference>
<organism evidence="1 2">
    <name type="scientific">Liparis tanakae</name>
    <name type="common">Tanaka's snailfish</name>
    <dbReference type="NCBI Taxonomy" id="230148"/>
    <lineage>
        <taxon>Eukaryota</taxon>
        <taxon>Metazoa</taxon>
        <taxon>Chordata</taxon>
        <taxon>Craniata</taxon>
        <taxon>Vertebrata</taxon>
        <taxon>Euteleostomi</taxon>
        <taxon>Actinopterygii</taxon>
        <taxon>Neopterygii</taxon>
        <taxon>Teleostei</taxon>
        <taxon>Neoteleostei</taxon>
        <taxon>Acanthomorphata</taxon>
        <taxon>Eupercaria</taxon>
        <taxon>Perciformes</taxon>
        <taxon>Cottioidei</taxon>
        <taxon>Cottales</taxon>
        <taxon>Liparidae</taxon>
        <taxon>Liparis</taxon>
    </lineage>
</organism>
<proteinExistence type="predicted"/>
<comment type="caution">
    <text evidence="1">The sequence shown here is derived from an EMBL/GenBank/DDBJ whole genome shotgun (WGS) entry which is preliminary data.</text>
</comment>
<accession>A0A4Z2I2Q1</accession>
<name>A0A4Z2I2Q1_9TELE</name>
<dbReference type="AlphaFoldDB" id="A0A4Z2I2Q1"/>